<keyword evidence="2" id="KW-0732">Signal</keyword>
<proteinExistence type="predicted"/>
<sequence length="122" mass="12159">MTGRRTTRGGRLAVLLAALLAAVLTVLTAGPSAAQAQTRTPRPPASAAAEEHLEGAPHQETPAPAGRSAGRHRANGGPPARPPARSGGATAPDAPPAPAHPAPTTADGPRPAALARLQVFRC</sequence>
<evidence type="ECO:0000313" key="4">
    <source>
        <dbReference type="Proteomes" id="UP000267408"/>
    </source>
</evidence>
<reference evidence="3 4" key="1">
    <citation type="submission" date="2018-11" db="EMBL/GenBank/DDBJ databases">
        <title>Sequencing the genomes of 1000 actinobacteria strains.</title>
        <authorList>
            <person name="Klenk H.-P."/>
        </authorList>
    </citation>
    <scope>NUCLEOTIDE SEQUENCE [LARGE SCALE GENOMIC DNA]</scope>
    <source>
        <strain evidence="3 4">DSM 44780</strain>
    </source>
</reference>
<feature type="compositionally biased region" description="Low complexity" evidence="1">
    <location>
        <begin position="75"/>
        <end position="92"/>
    </location>
</feature>
<organism evidence="3 4">
    <name type="scientific">Kitasatospora cineracea</name>
    <dbReference type="NCBI Taxonomy" id="88074"/>
    <lineage>
        <taxon>Bacteria</taxon>
        <taxon>Bacillati</taxon>
        <taxon>Actinomycetota</taxon>
        <taxon>Actinomycetes</taxon>
        <taxon>Kitasatosporales</taxon>
        <taxon>Streptomycetaceae</taxon>
        <taxon>Kitasatospora</taxon>
    </lineage>
</organism>
<feature type="signal peptide" evidence="2">
    <location>
        <begin position="1"/>
        <end position="36"/>
    </location>
</feature>
<comment type="caution">
    <text evidence="3">The sequence shown here is derived from an EMBL/GenBank/DDBJ whole genome shotgun (WGS) entry which is preliminary data.</text>
</comment>
<protein>
    <submittedName>
        <fullName evidence="3">Uncharacterized protein</fullName>
    </submittedName>
</protein>
<feature type="region of interest" description="Disordered" evidence="1">
    <location>
        <begin position="31"/>
        <end position="113"/>
    </location>
</feature>
<dbReference type="AlphaFoldDB" id="A0A8G1XGJ6"/>
<gene>
    <name evidence="3" type="ORF">EDD39_4544</name>
</gene>
<evidence type="ECO:0000256" key="2">
    <source>
        <dbReference type="SAM" id="SignalP"/>
    </source>
</evidence>
<dbReference type="RefSeq" id="WP_123558742.1">
    <property type="nucleotide sequence ID" value="NZ_RJVJ01000001.1"/>
</dbReference>
<feature type="chain" id="PRO_5034986838" evidence="2">
    <location>
        <begin position="37"/>
        <end position="122"/>
    </location>
</feature>
<evidence type="ECO:0000256" key="1">
    <source>
        <dbReference type="SAM" id="MobiDB-lite"/>
    </source>
</evidence>
<evidence type="ECO:0000313" key="3">
    <source>
        <dbReference type="EMBL" id="ROR46282.1"/>
    </source>
</evidence>
<accession>A0A8G1XGJ6</accession>
<dbReference type="EMBL" id="RJVJ01000001">
    <property type="protein sequence ID" value="ROR46282.1"/>
    <property type="molecule type" value="Genomic_DNA"/>
</dbReference>
<dbReference type="Proteomes" id="UP000267408">
    <property type="component" value="Unassembled WGS sequence"/>
</dbReference>
<feature type="compositionally biased region" description="Low complexity" evidence="1">
    <location>
        <begin position="36"/>
        <end position="48"/>
    </location>
</feature>
<name>A0A8G1XGJ6_9ACTN</name>